<dbReference type="GO" id="GO:0005634">
    <property type="term" value="C:nucleus"/>
    <property type="evidence" value="ECO:0007669"/>
    <property type="project" value="UniProtKB-SubCell"/>
</dbReference>
<evidence type="ECO:0000313" key="11">
    <source>
        <dbReference type="Proteomes" id="UP000070544"/>
    </source>
</evidence>
<dbReference type="PROSITE" id="PS50110">
    <property type="entry name" value="RESPONSE_REGULATORY"/>
    <property type="match status" value="1"/>
</dbReference>
<dbReference type="GO" id="GO:0000156">
    <property type="term" value="F:phosphorelay response regulator activity"/>
    <property type="evidence" value="ECO:0007669"/>
    <property type="project" value="InterPro"/>
</dbReference>
<keyword evidence="3 6" id="KW-0238">DNA-binding</keyword>
<dbReference type="Gene3D" id="3.40.50.2300">
    <property type="match status" value="1"/>
</dbReference>
<evidence type="ECO:0000256" key="2">
    <source>
        <dbReference type="ARBA" id="ARBA00023015"/>
    </source>
</evidence>
<keyword evidence="5 6" id="KW-0539">Nucleus</keyword>
<gene>
    <name evidence="10" type="ORF">M427DRAFT_117548</name>
</gene>
<evidence type="ECO:0000313" key="10">
    <source>
        <dbReference type="EMBL" id="KXS09238.1"/>
    </source>
</evidence>
<dbReference type="OrthoDB" id="60033at2759"/>
<organism evidence="10 11">
    <name type="scientific">Gonapodya prolifera (strain JEL478)</name>
    <name type="common">Monoblepharis prolifera</name>
    <dbReference type="NCBI Taxonomy" id="1344416"/>
    <lineage>
        <taxon>Eukaryota</taxon>
        <taxon>Fungi</taxon>
        <taxon>Fungi incertae sedis</taxon>
        <taxon>Chytridiomycota</taxon>
        <taxon>Chytridiomycota incertae sedis</taxon>
        <taxon>Monoblepharidomycetes</taxon>
        <taxon>Monoblepharidales</taxon>
        <taxon>Gonapodyaceae</taxon>
        <taxon>Gonapodya</taxon>
    </lineage>
</organism>
<dbReference type="PRINTS" id="PR00056">
    <property type="entry name" value="HSFDOMAIN"/>
</dbReference>
<feature type="compositionally biased region" description="Basic and acidic residues" evidence="8">
    <location>
        <begin position="1"/>
        <end position="14"/>
    </location>
</feature>
<feature type="compositionally biased region" description="Basic residues" evidence="8">
    <location>
        <begin position="167"/>
        <end position="176"/>
    </location>
</feature>
<dbReference type="SUPFAM" id="SSF46785">
    <property type="entry name" value="Winged helix' DNA-binding domain"/>
    <property type="match status" value="1"/>
</dbReference>
<keyword evidence="11" id="KW-1185">Reference proteome</keyword>
<protein>
    <recommendedName>
        <fullName evidence="6">Transcription factor</fullName>
    </recommendedName>
</protein>
<evidence type="ECO:0000256" key="8">
    <source>
        <dbReference type="SAM" id="MobiDB-lite"/>
    </source>
</evidence>
<dbReference type="InterPro" id="IPR011006">
    <property type="entry name" value="CheY-like_superfamily"/>
</dbReference>
<sequence length="453" mass="50667">MPDDQSRRVEDDSTSRNTRSAKRRSADDAAENQNRGNAAKGTKKAKKASKDDGEASEEGDEFAEGVSDFVKKLYRMLEDPTSTSVAMWSPPGTSFVVTDSSDFNVKVLPKHFKHNNFSSFVRQLNKYDFHKVKGDDGWSKVYGSQAWEFQHPNFRRDRQDLLEQIRRKVPPHRSRAKPVNTPTNNGSGTRNSNDVSPSSQQPLPSATAMASKHGELDRQHIETRRMLAELRNENEELRRFVIMRSDKSNHEEVARKAAEQMDNNAIRQEVDLIMSQANAVNPTLPNTSPQTMSESGLLSPVLSSFPGNAITFSANTTQSMPPKTSPNIASGAGYLHPDGHVLLVDDDPVCRMLSARFLQLFGCIYDLASDGSEALEYIDMGRKYDIVLMDIVMPNIDGIMATTHIRQFDQITPIISMTSSTTERDCIHYFSSGMTDILAKPFNRDSLLKVLET</sequence>
<dbReference type="InterPro" id="IPR001789">
    <property type="entry name" value="Sig_transdc_resp-reg_receiver"/>
</dbReference>
<dbReference type="Proteomes" id="UP000070544">
    <property type="component" value="Unassembled WGS sequence"/>
</dbReference>
<feature type="region of interest" description="Disordered" evidence="8">
    <location>
        <begin position="167"/>
        <end position="218"/>
    </location>
</feature>
<comment type="subcellular location">
    <subcellularLocation>
        <location evidence="1 6">Nucleus</location>
    </subcellularLocation>
</comment>
<reference evidence="10 11" key="1">
    <citation type="journal article" date="2015" name="Genome Biol. Evol.">
        <title>Phylogenomic analyses indicate that early fungi evolved digesting cell walls of algal ancestors of land plants.</title>
        <authorList>
            <person name="Chang Y."/>
            <person name="Wang S."/>
            <person name="Sekimoto S."/>
            <person name="Aerts A.L."/>
            <person name="Choi C."/>
            <person name="Clum A."/>
            <person name="LaButti K.M."/>
            <person name="Lindquist E.A."/>
            <person name="Yee Ngan C."/>
            <person name="Ohm R.A."/>
            <person name="Salamov A.A."/>
            <person name="Grigoriev I.V."/>
            <person name="Spatafora J.W."/>
            <person name="Berbee M.L."/>
        </authorList>
    </citation>
    <scope>NUCLEOTIDE SEQUENCE [LARGE SCALE GENOMIC DNA]</scope>
    <source>
        <strain evidence="10 11">JEL478</strain>
    </source>
</reference>
<evidence type="ECO:0000256" key="7">
    <source>
        <dbReference type="PROSITE-ProRule" id="PRU00169"/>
    </source>
</evidence>
<keyword evidence="7" id="KW-0597">Phosphoprotein</keyword>
<proteinExistence type="predicted"/>
<feature type="region of interest" description="Disordered" evidence="8">
    <location>
        <begin position="1"/>
        <end position="62"/>
    </location>
</feature>
<dbReference type="PANTHER" id="PTHR10015:SF361">
    <property type="entry name" value="TRANSCRIPTION FACTOR SKN7"/>
    <property type="match status" value="1"/>
</dbReference>
<dbReference type="EMBL" id="KQ965875">
    <property type="protein sequence ID" value="KXS09238.1"/>
    <property type="molecule type" value="Genomic_DNA"/>
</dbReference>
<feature type="domain" description="Response regulatory" evidence="9">
    <location>
        <begin position="340"/>
        <end position="453"/>
    </location>
</feature>
<evidence type="ECO:0000256" key="5">
    <source>
        <dbReference type="ARBA" id="ARBA00023242"/>
    </source>
</evidence>
<feature type="compositionally biased region" description="Polar residues" evidence="8">
    <location>
        <begin position="180"/>
        <end position="204"/>
    </location>
</feature>
<evidence type="ECO:0000256" key="4">
    <source>
        <dbReference type="ARBA" id="ARBA00023163"/>
    </source>
</evidence>
<dbReference type="SUPFAM" id="SSF52172">
    <property type="entry name" value="CheY-like"/>
    <property type="match status" value="1"/>
</dbReference>
<evidence type="ECO:0000256" key="6">
    <source>
        <dbReference type="PIRNR" id="PIRNR002595"/>
    </source>
</evidence>
<dbReference type="InterPro" id="IPR014402">
    <property type="entry name" value="Sig_transdc_resp-reg_Skn7"/>
</dbReference>
<dbReference type="FunFam" id="1.10.10.10:FF:000027">
    <property type="entry name" value="Heat shock transcription factor 1"/>
    <property type="match status" value="1"/>
</dbReference>
<name>A0A138ZXL0_GONPJ</name>
<keyword evidence="2 6" id="KW-0805">Transcription regulation</keyword>
<dbReference type="InterPro" id="IPR036390">
    <property type="entry name" value="WH_DNA-bd_sf"/>
</dbReference>
<dbReference type="CDD" id="cd17546">
    <property type="entry name" value="REC_hyHK_CKI1_RcsC-like"/>
    <property type="match status" value="1"/>
</dbReference>
<feature type="modified residue" description="4-aspartylphosphate" evidence="7">
    <location>
        <position position="390"/>
    </location>
</feature>
<dbReference type="PROSITE" id="PS00434">
    <property type="entry name" value="HSF_DOMAIN"/>
    <property type="match status" value="1"/>
</dbReference>
<dbReference type="Gene3D" id="1.10.10.10">
    <property type="entry name" value="Winged helix-like DNA-binding domain superfamily/Winged helix DNA-binding domain"/>
    <property type="match status" value="1"/>
</dbReference>
<dbReference type="STRING" id="1344416.A0A138ZXL0"/>
<dbReference type="Pfam" id="PF00072">
    <property type="entry name" value="Response_reg"/>
    <property type="match status" value="1"/>
</dbReference>
<dbReference type="InterPro" id="IPR036388">
    <property type="entry name" value="WH-like_DNA-bd_sf"/>
</dbReference>
<dbReference type="SMART" id="SM00448">
    <property type="entry name" value="REC"/>
    <property type="match status" value="1"/>
</dbReference>
<dbReference type="PIRSF" id="PIRSF002595">
    <property type="entry name" value="RR_SKN7"/>
    <property type="match status" value="1"/>
</dbReference>
<dbReference type="GO" id="GO:0003700">
    <property type="term" value="F:DNA-binding transcription factor activity"/>
    <property type="evidence" value="ECO:0007669"/>
    <property type="project" value="UniProtKB-UniRule"/>
</dbReference>
<dbReference type="SMART" id="SM00415">
    <property type="entry name" value="HSF"/>
    <property type="match status" value="1"/>
</dbReference>
<dbReference type="AlphaFoldDB" id="A0A138ZXL0"/>
<dbReference type="InterPro" id="IPR000232">
    <property type="entry name" value="HSF_DNA-bd"/>
</dbReference>
<evidence type="ECO:0000256" key="3">
    <source>
        <dbReference type="ARBA" id="ARBA00023125"/>
    </source>
</evidence>
<accession>A0A138ZXL0</accession>
<evidence type="ECO:0000256" key="1">
    <source>
        <dbReference type="ARBA" id="ARBA00004123"/>
    </source>
</evidence>
<dbReference type="OMA" id="DSVCIQL"/>
<keyword evidence="4 6" id="KW-0804">Transcription</keyword>
<evidence type="ECO:0000259" key="9">
    <source>
        <dbReference type="PROSITE" id="PS50110"/>
    </source>
</evidence>
<dbReference type="GO" id="GO:0043565">
    <property type="term" value="F:sequence-specific DNA binding"/>
    <property type="evidence" value="ECO:0007669"/>
    <property type="project" value="InterPro"/>
</dbReference>
<dbReference type="GO" id="GO:0006357">
    <property type="term" value="P:regulation of transcription by RNA polymerase II"/>
    <property type="evidence" value="ECO:0007669"/>
    <property type="project" value="UniProtKB-UniRule"/>
</dbReference>
<dbReference type="Pfam" id="PF00447">
    <property type="entry name" value="HSF_DNA-bind"/>
    <property type="match status" value="1"/>
</dbReference>
<dbReference type="PANTHER" id="PTHR10015">
    <property type="entry name" value="HEAT SHOCK TRANSCRIPTION FACTOR"/>
    <property type="match status" value="1"/>
</dbReference>